<evidence type="ECO:0000259" key="1">
    <source>
        <dbReference type="Pfam" id="PF13456"/>
    </source>
</evidence>
<evidence type="ECO:0000313" key="2">
    <source>
        <dbReference type="EMBL" id="KAK2662888.1"/>
    </source>
</evidence>
<dbReference type="Gene3D" id="3.30.420.10">
    <property type="entry name" value="Ribonuclease H-like superfamily/Ribonuclease H"/>
    <property type="match status" value="1"/>
</dbReference>
<keyword evidence="3" id="KW-1185">Reference proteome</keyword>
<dbReference type="AlphaFoldDB" id="A0AAD9XPX6"/>
<dbReference type="EMBL" id="JANJYI010000001">
    <property type="protein sequence ID" value="KAK2662888.1"/>
    <property type="molecule type" value="Genomic_DNA"/>
</dbReference>
<comment type="caution">
    <text evidence="2">The sequence shown here is derived from an EMBL/GenBank/DDBJ whole genome shotgun (WGS) entry which is preliminary data.</text>
</comment>
<evidence type="ECO:0000313" key="3">
    <source>
        <dbReference type="Proteomes" id="UP001280121"/>
    </source>
</evidence>
<dbReference type="Proteomes" id="UP001280121">
    <property type="component" value="Unassembled WGS sequence"/>
</dbReference>
<dbReference type="InterPro" id="IPR036397">
    <property type="entry name" value="RNaseH_sf"/>
</dbReference>
<organism evidence="2 3">
    <name type="scientific">Dipteronia dyeriana</name>
    <dbReference type="NCBI Taxonomy" id="168575"/>
    <lineage>
        <taxon>Eukaryota</taxon>
        <taxon>Viridiplantae</taxon>
        <taxon>Streptophyta</taxon>
        <taxon>Embryophyta</taxon>
        <taxon>Tracheophyta</taxon>
        <taxon>Spermatophyta</taxon>
        <taxon>Magnoliopsida</taxon>
        <taxon>eudicotyledons</taxon>
        <taxon>Gunneridae</taxon>
        <taxon>Pentapetalae</taxon>
        <taxon>rosids</taxon>
        <taxon>malvids</taxon>
        <taxon>Sapindales</taxon>
        <taxon>Sapindaceae</taxon>
        <taxon>Hippocastanoideae</taxon>
        <taxon>Acereae</taxon>
        <taxon>Dipteronia</taxon>
    </lineage>
</organism>
<dbReference type="PANTHER" id="PTHR47723">
    <property type="entry name" value="OS05G0353850 PROTEIN"/>
    <property type="match status" value="1"/>
</dbReference>
<dbReference type="Pfam" id="PF13456">
    <property type="entry name" value="RVT_3"/>
    <property type="match status" value="1"/>
</dbReference>
<dbReference type="PANTHER" id="PTHR47723:SF22">
    <property type="entry name" value="RNASE H TYPE-1 DOMAIN-CONTAINING PROTEIN"/>
    <property type="match status" value="1"/>
</dbReference>
<sequence length="155" mass="17021">MKPTKKSVQNSWLPLVGYDLVFKVDSSMRGSSGSTSIGDVLRNVNGKFLCLFSLNVDTDRPVVAEILVIHKTCILISSCPFLAYRNISIMSDSNVAVSWINGMLSHVNLLYDIRQILLSRHSLAVTFTSRGANSLTDCLAKAGANLEGDRLEWSL</sequence>
<dbReference type="InterPro" id="IPR044730">
    <property type="entry name" value="RNase_H-like_dom_plant"/>
</dbReference>
<protein>
    <recommendedName>
        <fullName evidence="1">RNase H type-1 domain-containing protein</fullName>
    </recommendedName>
</protein>
<reference evidence="2" key="1">
    <citation type="journal article" date="2023" name="Plant J.">
        <title>Genome sequences and population genomics provide insights into the demographic history, inbreeding, and mutation load of two 'living fossil' tree species of Dipteronia.</title>
        <authorList>
            <person name="Feng Y."/>
            <person name="Comes H.P."/>
            <person name="Chen J."/>
            <person name="Zhu S."/>
            <person name="Lu R."/>
            <person name="Zhang X."/>
            <person name="Li P."/>
            <person name="Qiu J."/>
            <person name="Olsen K.M."/>
            <person name="Qiu Y."/>
        </authorList>
    </citation>
    <scope>NUCLEOTIDE SEQUENCE</scope>
    <source>
        <strain evidence="2">KIB01</strain>
    </source>
</reference>
<dbReference type="InterPro" id="IPR053151">
    <property type="entry name" value="RNase_H-like"/>
</dbReference>
<accession>A0AAD9XPX6</accession>
<proteinExistence type="predicted"/>
<dbReference type="InterPro" id="IPR002156">
    <property type="entry name" value="RNaseH_domain"/>
</dbReference>
<dbReference type="InterPro" id="IPR012337">
    <property type="entry name" value="RNaseH-like_sf"/>
</dbReference>
<dbReference type="GO" id="GO:0003676">
    <property type="term" value="F:nucleic acid binding"/>
    <property type="evidence" value="ECO:0007669"/>
    <property type="project" value="InterPro"/>
</dbReference>
<dbReference type="CDD" id="cd06222">
    <property type="entry name" value="RNase_H_like"/>
    <property type="match status" value="1"/>
</dbReference>
<feature type="domain" description="RNase H type-1" evidence="1">
    <location>
        <begin position="24"/>
        <end position="142"/>
    </location>
</feature>
<gene>
    <name evidence="2" type="ORF">Ddye_001462</name>
</gene>
<dbReference type="SUPFAM" id="SSF53098">
    <property type="entry name" value="Ribonuclease H-like"/>
    <property type="match status" value="1"/>
</dbReference>
<name>A0AAD9XPX6_9ROSI</name>
<dbReference type="GO" id="GO:0004523">
    <property type="term" value="F:RNA-DNA hybrid ribonuclease activity"/>
    <property type="evidence" value="ECO:0007669"/>
    <property type="project" value="InterPro"/>
</dbReference>